<dbReference type="EMBL" id="CP072800">
    <property type="protein sequence ID" value="QTR50569.1"/>
    <property type="molecule type" value="Genomic_DNA"/>
</dbReference>
<evidence type="ECO:0008006" key="3">
    <source>
        <dbReference type="Google" id="ProtNLM"/>
    </source>
</evidence>
<evidence type="ECO:0000313" key="2">
    <source>
        <dbReference type="Proteomes" id="UP000672027"/>
    </source>
</evidence>
<accession>A0ABX7X3Y7</accession>
<evidence type="ECO:0000313" key="1">
    <source>
        <dbReference type="EMBL" id="QTR50569.1"/>
    </source>
</evidence>
<sequence length="233" mass="26967">MILADGLYPYEGFFNTCKANGWAYCVTFKDGNLPSVWEEVRSLMPLQGANTHQEIRHQPSGATTQQAFRWVEGVDYQGHTLQWLECRETFTPKATADNTSAPSSKITHFVHLTDLPVNWRNIAATSHSGRLRWKIENEGFNTLKNQDYGMKHQYARKSYRALKNYFQFMQMAHLIHQLMTLTTRFKESFLSGQNHPTLKNLWRDLIAAMQWGELDTQELEHVAGTCAQFRFST</sequence>
<dbReference type="Proteomes" id="UP000672027">
    <property type="component" value="Chromosome"/>
</dbReference>
<reference evidence="1 2" key="1">
    <citation type="submission" date="2021-04" db="EMBL/GenBank/DDBJ databases">
        <title>Genomics, taxonomy and metabolism of representatives of sulfur bacteria of the genus Thiothrix: Thiothrix fructosivorans QT, Thiothrix unzii A1T and three new species, Thiothrix subterranea sp. nov., Thiothrix litoralis sp. nov. and 'Candidatus Thiothrix anitrata' sp. nov.</title>
        <authorList>
            <person name="Ravin N.V."/>
            <person name="Smolyakov D."/>
            <person name="Rudenko T.S."/>
            <person name="Mardanov A.V."/>
            <person name="Beletsky A.V."/>
            <person name="Markov N.D."/>
            <person name="Fomenkov A.I."/>
            <person name="Roberts R.J."/>
            <person name="Karnachuk O.V."/>
            <person name="Novikov A."/>
            <person name="Grabovich M.Y."/>
        </authorList>
    </citation>
    <scope>NUCLEOTIDE SEQUENCE [LARGE SCALE GENOMIC DNA]</scope>
    <source>
        <strain evidence="1 2">A52</strain>
    </source>
</reference>
<protein>
    <recommendedName>
        <fullName evidence="3">Transposase IS4-like domain-containing protein</fullName>
    </recommendedName>
</protein>
<dbReference type="InterPro" id="IPR012337">
    <property type="entry name" value="RNaseH-like_sf"/>
</dbReference>
<dbReference type="SUPFAM" id="SSF53098">
    <property type="entry name" value="Ribonuclease H-like"/>
    <property type="match status" value="1"/>
</dbReference>
<gene>
    <name evidence="1" type="ORF">J8380_03085</name>
</gene>
<name>A0ABX7X3Y7_9GAMM</name>
<keyword evidence="2" id="KW-1185">Reference proteome</keyword>
<dbReference type="RefSeq" id="WP_210228213.1">
    <property type="nucleotide sequence ID" value="NZ_CP072800.1"/>
</dbReference>
<proteinExistence type="predicted"/>
<organism evidence="1 2">
    <name type="scientific">Candidatus Thiothrix anitrata</name>
    <dbReference type="NCBI Taxonomy" id="2823902"/>
    <lineage>
        <taxon>Bacteria</taxon>
        <taxon>Pseudomonadati</taxon>
        <taxon>Pseudomonadota</taxon>
        <taxon>Gammaproteobacteria</taxon>
        <taxon>Thiotrichales</taxon>
        <taxon>Thiotrichaceae</taxon>
        <taxon>Thiothrix</taxon>
    </lineage>
</organism>